<name>A0ABT2KBL8_9RHOB</name>
<dbReference type="Proteomes" id="UP001320702">
    <property type="component" value="Unassembled WGS sequence"/>
</dbReference>
<organism evidence="2 3">
    <name type="scientific">Paracoccus maritimus</name>
    <dbReference type="NCBI Taxonomy" id="2933292"/>
    <lineage>
        <taxon>Bacteria</taxon>
        <taxon>Pseudomonadati</taxon>
        <taxon>Pseudomonadota</taxon>
        <taxon>Alphaproteobacteria</taxon>
        <taxon>Rhodobacterales</taxon>
        <taxon>Paracoccaceae</taxon>
        <taxon>Paracoccus</taxon>
    </lineage>
</organism>
<gene>
    <name evidence="2" type="ORF">MU516_13805</name>
</gene>
<evidence type="ECO:0000313" key="2">
    <source>
        <dbReference type="EMBL" id="MCT4333938.1"/>
    </source>
</evidence>
<keyword evidence="3" id="KW-1185">Reference proteome</keyword>
<proteinExistence type="predicted"/>
<dbReference type="EMBL" id="JANAVZ010000007">
    <property type="protein sequence ID" value="MCT4333938.1"/>
    <property type="molecule type" value="Genomic_DNA"/>
</dbReference>
<evidence type="ECO:0000313" key="3">
    <source>
        <dbReference type="Proteomes" id="UP001320702"/>
    </source>
</evidence>
<dbReference type="RefSeq" id="WP_260277822.1">
    <property type="nucleotide sequence ID" value="NZ_JANAVZ010000007.1"/>
</dbReference>
<accession>A0ABT2KBL8</accession>
<reference evidence="2 3" key="1">
    <citation type="submission" date="2022-04" db="EMBL/GenBank/DDBJ databases">
        <title>Paracoccus sp. YLB-12 draft genome sequence.</title>
        <authorList>
            <person name="Yu L."/>
        </authorList>
    </citation>
    <scope>NUCLEOTIDE SEQUENCE [LARGE SCALE GENOMIC DNA]</scope>
    <source>
        <strain evidence="2 3">YLB-12</strain>
    </source>
</reference>
<comment type="caution">
    <text evidence="2">The sequence shown here is derived from an EMBL/GenBank/DDBJ whole genome shotgun (WGS) entry which is preliminary data.</text>
</comment>
<feature type="signal peptide" evidence="1">
    <location>
        <begin position="1"/>
        <end position="28"/>
    </location>
</feature>
<keyword evidence="1" id="KW-0732">Signal</keyword>
<evidence type="ECO:0000256" key="1">
    <source>
        <dbReference type="SAM" id="SignalP"/>
    </source>
</evidence>
<protein>
    <submittedName>
        <fullName evidence="2">Uncharacterized protein</fullName>
    </submittedName>
</protein>
<sequence>MDLAALRCMSASGALAFWLAAWPLPGHANEDPDVINVMDGNMTYPMRLALKNGTDKPAVFALIEDTCIEGAPPYFTVNPGETWSATVIQRHYDQGVDNCYATPHGITYQDANNLANTFSVRQFDNSGDPNCYDIKFNIVFWINQAVCPVMTGMIAGPVSTLTQPDRITGRPGRVTDCPGGMDWCIGVGFGFYLSP</sequence>
<feature type="chain" id="PRO_5045642182" evidence="1">
    <location>
        <begin position="29"/>
        <end position="195"/>
    </location>
</feature>